<dbReference type="KEGG" id="dalk:DSCA_17730"/>
<proteinExistence type="inferred from homology"/>
<dbReference type="CDD" id="cd06342">
    <property type="entry name" value="PBP1_ABC_LIVBP-like"/>
    <property type="match status" value="1"/>
</dbReference>
<gene>
    <name evidence="4" type="ORF">DSCA_17730</name>
</gene>
<dbReference type="Pfam" id="PF13458">
    <property type="entry name" value="Peripla_BP_6"/>
    <property type="match status" value="1"/>
</dbReference>
<protein>
    <submittedName>
        <fullName evidence="4">Branched chain amino acid ABC transporter substrate-binding protein</fullName>
    </submittedName>
</protein>
<feature type="domain" description="Leucine-binding protein" evidence="3">
    <location>
        <begin position="2"/>
        <end position="332"/>
    </location>
</feature>
<name>A0A5K7YH09_9BACT</name>
<dbReference type="Proteomes" id="UP000427906">
    <property type="component" value="Chromosome"/>
</dbReference>
<dbReference type="Gene3D" id="3.40.50.2300">
    <property type="match status" value="2"/>
</dbReference>
<evidence type="ECO:0000256" key="2">
    <source>
        <dbReference type="ARBA" id="ARBA00022729"/>
    </source>
</evidence>
<sequence length="339" mass="36931">MAVQSCQVAAELINKKGGLLGGRMVEIREFDDSGTPKDGALAAMKIVSQKDIVGVVSTYGSPTVEASSNIFEKRKMINIAYGATFVGLSKKNRNYFFRTCGRDDAQGIFFAKFMPEKFGVKRIAIVHNNTTFAIGVAEETKKALKPMLDSGAVELVFYDAVNPEDKDFTPVLTQMRETRPDVFYYTGHYPEGALIARQAKKIGINCIFVGSNAVINNDFVKIAGVDVAKGWMMTQEPMPSELPYKESKEFLAAYEQKYGEIPSSPWPIYAADGVNILAAAVEKTGSTEPGVLADYLHNDANGVPGVTGPIGFTAQGDREGVPYLMYVVNEKGAFVLLDK</sequence>
<comment type="similarity">
    <text evidence="1">Belongs to the leucine-binding protein family.</text>
</comment>
<evidence type="ECO:0000259" key="3">
    <source>
        <dbReference type="Pfam" id="PF13458"/>
    </source>
</evidence>
<dbReference type="EMBL" id="AP021874">
    <property type="protein sequence ID" value="BBO67843.1"/>
    <property type="molecule type" value="Genomic_DNA"/>
</dbReference>
<evidence type="ECO:0000256" key="1">
    <source>
        <dbReference type="ARBA" id="ARBA00010062"/>
    </source>
</evidence>
<dbReference type="PANTHER" id="PTHR47151">
    <property type="entry name" value="LEU/ILE/VAL-BINDING ABC TRANSPORTER SUBUNIT"/>
    <property type="match status" value="1"/>
</dbReference>
<dbReference type="InterPro" id="IPR028082">
    <property type="entry name" value="Peripla_BP_I"/>
</dbReference>
<keyword evidence="5" id="KW-1185">Reference proteome</keyword>
<dbReference type="InterPro" id="IPR028081">
    <property type="entry name" value="Leu-bd"/>
</dbReference>
<dbReference type="SUPFAM" id="SSF53822">
    <property type="entry name" value="Periplasmic binding protein-like I"/>
    <property type="match status" value="1"/>
</dbReference>
<organism evidence="4 5">
    <name type="scientific">Desulfosarcina alkanivorans</name>
    <dbReference type="NCBI Taxonomy" id="571177"/>
    <lineage>
        <taxon>Bacteria</taxon>
        <taxon>Pseudomonadati</taxon>
        <taxon>Thermodesulfobacteriota</taxon>
        <taxon>Desulfobacteria</taxon>
        <taxon>Desulfobacterales</taxon>
        <taxon>Desulfosarcinaceae</taxon>
        <taxon>Desulfosarcina</taxon>
    </lineage>
</organism>
<dbReference type="PANTHER" id="PTHR47151:SF2">
    <property type="entry name" value="AMINO ACID BINDING PROTEIN"/>
    <property type="match status" value="1"/>
</dbReference>
<keyword evidence="2" id="KW-0732">Signal</keyword>
<dbReference type="AlphaFoldDB" id="A0A5K7YH09"/>
<accession>A0A5K7YH09</accession>
<reference evidence="4 5" key="1">
    <citation type="submission" date="2019-11" db="EMBL/GenBank/DDBJ databases">
        <title>Comparative genomics of hydrocarbon-degrading Desulfosarcina strains.</title>
        <authorList>
            <person name="Watanabe M."/>
            <person name="Kojima H."/>
            <person name="Fukui M."/>
        </authorList>
    </citation>
    <scope>NUCLEOTIDE SEQUENCE [LARGE SCALE GENOMIC DNA]</scope>
    <source>
        <strain evidence="4 5">PL12</strain>
    </source>
</reference>
<evidence type="ECO:0000313" key="5">
    <source>
        <dbReference type="Proteomes" id="UP000427906"/>
    </source>
</evidence>
<evidence type="ECO:0000313" key="4">
    <source>
        <dbReference type="EMBL" id="BBO67843.1"/>
    </source>
</evidence>